<proteinExistence type="predicted"/>
<dbReference type="Proteomes" id="UP000267027">
    <property type="component" value="Unassembled WGS sequence"/>
</dbReference>
<dbReference type="PANTHER" id="PTHR34401:SF3">
    <property type="entry name" value="DB DOMAIN-CONTAINING PROTEIN"/>
    <property type="match status" value="1"/>
</dbReference>
<dbReference type="OrthoDB" id="5833681at2759"/>
<name>A0A0R3PUI8_ANGCS</name>
<dbReference type="PANTHER" id="PTHR34401">
    <property type="entry name" value="PROTEIN CBG12388-RELATED"/>
    <property type="match status" value="1"/>
</dbReference>
<keyword evidence="1" id="KW-0732">Signal</keyword>
<reference evidence="4" key="1">
    <citation type="submission" date="2017-02" db="UniProtKB">
        <authorList>
            <consortium name="WormBaseParasite"/>
        </authorList>
    </citation>
    <scope>IDENTIFICATION</scope>
</reference>
<dbReference type="EMBL" id="UYYA01004318">
    <property type="protein sequence ID" value="VDM61154.1"/>
    <property type="molecule type" value="Genomic_DNA"/>
</dbReference>
<evidence type="ECO:0000313" key="3">
    <source>
        <dbReference type="Proteomes" id="UP000267027"/>
    </source>
</evidence>
<sequence length="202" mass="22372">MLLLVFLITLNVVRSQMIRQCLCKDFLPCKNSAVASIINCADHCKNHVTELGASYPAFRSCLVSSEPMFNAMLKCQERHLQGANYFSCTDSPGQMVPKRYPETMKIAAFTEINSMLTRSGIQNEAKNFLATGKKFATCIMKCSERGAGSCLKKLNCGLALPSDIEVIQTTKRCAIEGGFNTEALRGLCQCFVNTGMRFVKHF</sequence>
<evidence type="ECO:0000313" key="2">
    <source>
        <dbReference type="EMBL" id="VDM61154.1"/>
    </source>
</evidence>
<dbReference type="OMA" id="CADQCQN"/>
<reference evidence="2 3" key="2">
    <citation type="submission" date="2018-11" db="EMBL/GenBank/DDBJ databases">
        <authorList>
            <consortium name="Pathogen Informatics"/>
        </authorList>
    </citation>
    <scope>NUCLEOTIDE SEQUENCE [LARGE SCALE GENOMIC DNA]</scope>
    <source>
        <strain evidence="2 3">Costa Rica</strain>
    </source>
</reference>
<dbReference type="WBParaSite" id="ACOC_0000956801-mRNA-1">
    <property type="protein sequence ID" value="ACOC_0000956801-mRNA-1"/>
    <property type="gene ID" value="ACOC_0000956801"/>
</dbReference>
<protein>
    <submittedName>
        <fullName evidence="4">DUF19 domain-containing protein</fullName>
    </submittedName>
</protein>
<feature type="chain" id="PRO_5043130322" evidence="1">
    <location>
        <begin position="16"/>
        <end position="202"/>
    </location>
</feature>
<evidence type="ECO:0000313" key="4">
    <source>
        <dbReference type="WBParaSite" id="ACOC_0000956801-mRNA-1"/>
    </source>
</evidence>
<gene>
    <name evidence="2" type="ORF">ACOC_LOCUS9569</name>
</gene>
<dbReference type="AlphaFoldDB" id="A0A0R3PUI8"/>
<keyword evidence="3" id="KW-1185">Reference proteome</keyword>
<organism evidence="4">
    <name type="scientific">Angiostrongylus costaricensis</name>
    <name type="common">Nematode worm</name>
    <dbReference type="NCBI Taxonomy" id="334426"/>
    <lineage>
        <taxon>Eukaryota</taxon>
        <taxon>Metazoa</taxon>
        <taxon>Ecdysozoa</taxon>
        <taxon>Nematoda</taxon>
        <taxon>Chromadorea</taxon>
        <taxon>Rhabditida</taxon>
        <taxon>Rhabditina</taxon>
        <taxon>Rhabditomorpha</taxon>
        <taxon>Strongyloidea</taxon>
        <taxon>Metastrongylidae</taxon>
        <taxon>Angiostrongylus</taxon>
    </lineage>
</organism>
<dbReference type="STRING" id="334426.A0A0R3PUI8"/>
<accession>A0A0R3PUI8</accession>
<evidence type="ECO:0000256" key="1">
    <source>
        <dbReference type="SAM" id="SignalP"/>
    </source>
</evidence>
<feature type="signal peptide" evidence="1">
    <location>
        <begin position="1"/>
        <end position="15"/>
    </location>
</feature>